<dbReference type="Gene3D" id="2.40.240.20">
    <property type="entry name" value="Hypothetical PUA domain-like, domain 1"/>
    <property type="match status" value="1"/>
</dbReference>
<dbReference type="OrthoDB" id="2361576at2"/>
<organism evidence="1 2">
    <name type="scientific">Marinococcus luteus</name>
    <dbReference type="NCBI Taxonomy" id="1122204"/>
    <lineage>
        <taxon>Bacteria</taxon>
        <taxon>Bacillati</taxon>
        <taxon>Bacillota</taxon>
        <taxon>Bacilli</taxon>
        <taxon>Bacillales</taxon>
        <taxon>Bacillaceae</taxon>
        <taxon>Marinococcus</taxon>
    </lineage>
</organism>
<accession>A0A1H2T402</accession>
<dbReference type="EMBL" id="FNNC01000002">
    <property type="protein sequence ID" value="SDW38550.1"/>
    <property type="molecule type" value="Genomic_DNA"/>
</dbReference>
<dbReference type="SUPFAM" id="SSF88697">
    <property type="entry name" value="PUA domain-like"/>
    <property type="match status" value="1"/>
</dbReference>
<evidence type="ECO:0000313" key="2">
    <source>
        <dbReference type="Proteomes" id="UP000199488"/>
    </source>
</evidence>
<sequence>MGFSVEMNWEIITNKQAERLDERNFRLIKDNYQMFPLDHPLPIHTFAEKVPFGKAVIHRVEWESHRTTIEYELVSLTSVN</sequence>
<gene>
    <name evidence="1" type="ORF">SAMN05421781_1232</name>
</gene>
<dbReference type="STRING" id="1122204.SAMN05421781_1232"/>
<dbReference type="RefSeq" id="WP_079474957.1">
    <property type="nucleotide sequence ID" value="NZ_FNNC01000002.1"/>
</dbReference>
<evidence type="ECO:0000313" key="1">
    <source>
        <dbReference type="EMBL" id="SDW38550.1"/>
    </source>
</evidence>
<name>A0A1H2T402_9BACI</name>
<evidence type="ECO:0008006" key="3">
    <source>
        <dbReference type="Google" id="ProtNLM"/>
    </source>
</evidence>
<dbReference type="AlphaFoldDB" id="A0A1H2T402"/>
<dbReference type="InterPro" id="IPR015947">
    <property type="entry name" value="PUA-like_sf"/>
</dbReference>
<dbReference type="InterPro" id="IPR019699">
    <property type="entry name" value="DUF2584"/>
</dbReference>
<dbReference type="Pfam" id="PF10763">
    <property type="entry name" value="DUF2584"/>
    <property type="match status" value="1"/>
</dbReference>
<reference evidence="1 2" key="1">
    <citation type="submission" date="2016-10" db="EMBL/GenBank/DDBJ databases">
        <authorList>
            <person name="de Groot N.N."/>
        </authorList>
    </citation>
    <scope>NUCLEOTIDE SEQUENCE [LARGE SCALE GENOMIC DNA]</scope>
    <source>
        <strain evidence="1 2">DSM 23126</strain>
    </source>
</reference>
<keyword evidence="2" id="KW-1185">Reference proteome</keyword>
<protein>
    <recommendedName>
        <fullName evidence="3">DUF2584 domain-containing protein</fullName>
    </recommendedName>
</protein>
<dbReference type="Proteomes" id="UP000199488">
    <property type="component" value="Unassembled WGS sequence"/>
</dbReference>
<proteinExistence type="predicted"/>